<keyword evidence="2" id="KW-1185">Reference proteome</keyword>
<dbReference type="EMBL" id="JABSTQ010009742">
    <property type="protein sequence ID" value="KAG0426241.1"/>
    <property type="molecule type" value="Genomic_DNA"/>
</dbReference>
<name>A0AC60Q046_IXOPE</name>
<dbReference type="Proteomes" id="UP000805193">
    <property type="component" value="Unassembled WGS sequence"/>
</dbReference>
<gene>
    <name evidence="1" type="ORF">HPB47_026644</name>
</gene>
<sequence>MNSHWTPYYVTCQPCAVKYEVVGKLETGNRDLALFFEALGVRLEGIPQENKGGGHGFRKAARDFFKELTFYQLTGVVLWCMYGTLGVHTGIERFLHDCSAVFTANGCVFLVSSMVDRHSAFLLPKLFYYSLFHFLAAVCYIIGGVGTLTNATGLDGRPHRELHGCTYWFPRVTEGPVAPSRRAILQ</sequence>
<reference evidence="1 2" key="1">
    <citation type="journal article" date="2020" name="Cell">
        <title>Large-Scale Comparative Analyses of Tick Genomes Elucidate Their Genetic Diversity and Vector Capacities.</title>
        <authorList>
            <consortium name="Tick Genome and Microbiome Consortium (TIGMIC)"/>
            <person name="Jia N."/>
            <person name="Wang J."/>
            <person name="Shi W."/>
            <person name="Du L."/>
            <person name="Sun Y."/>
            <person name="Zhan W."/>
            <person name="Jiang J.F."/>
            <person name="Wang Q."/>
            <person name="Zhang B."/>
            <person name="Ji P."/>
            <person name="Bell-Sakyi L."/>
            <person name="Cui X.M."/>
            <person name="Yuan T.T."/>
            <person name="Jiang B.G."/>
            <person name="Yang W.F."/>
            <person name="Lam T.T."/>
            <person name="Chang Q.C."/>
            <person name="Ding S.J."/>
            <person name="Wang X.J."/>
            <person name="Zhu J.G."/>
            <person name="Ruan X.D."/>
            <person name="Zhao L."/>
            <person name="Wei J.T."/>
            <person name="Ye R.Z."/>
            <person name="Que T.C."/>
            <person name="Du C.H."/>
            <person name="Zhou Y.H."/>
            <person name="Cheng J.X."/>
            <person name="Dai P.F."/>
            <person name="Guo W.B."/>
            <person name="Han X.H."/>
            <person name="Huang E.J."/>
            <person name="Li L.F."/>
            <person name="Wei W."/>
            <person name="Gao Y.C."/>
            <person name="Liu J.Z."/>
            <person name="Shao H.Z."/>
            <person name="Wang X."/>
            <person name="Wang C.C."/>
            <person name="Yang T.C."/>
            <person name="Huo Q.B."/>
            <person name="Li W."/>
            <person name="Chen H.Y."/>
            <person name="Chen S.E."/>
            <person name="Zhou L.G."/>
            <person name="Ni X.B."/>
            <person name="Tian J.H."/>
            <person name="Sheng Y."/>
            <person name="Liu T."/>
            <person name="Pan Y.S."/>
            <person name="Xia L.Y."/>
            <person name="Li J."/>
            <person name="Zhao F."/>
            <person name="Cao W.C."/>
        </authorList>
    </citation>
    <scope>NUCLEOTIDE SEQUENCE [LARGE SCALE GENOMIC DNA]</scope>
    <source>
        <strain evidence="1">Iper-2018</strain>
    </source>
</reference>
<proteinExistence type="predicted"/>
<organism evidence="1 2">
    <name type="scientific">Ixodes persulcatus</name>
    <name type="common">Taiga tick</name>
    <dbReference type="NCBI Taxonomy" id="34615"/>
    <lineage>
        <taxon>Eukaryota</taxon>
        <taxon>Metazoa</taxon>
        <taxon>Ecdysozoa</taxon>
        <taxon>Arthropoda</taxon>
        <taxon>Chelicerata</taxon>
        <taxon>Arachnida</taxon>
        <taxon>Acari</taxon>
        <taxon>Parasitiformes</taxon>
        <taxon>Ixodida</taxon>
        <taxon>Ixodoidea</taxon>
        <taxon>Ixodidae</taxon>
        <taxon>Ixodinae</taxon>
        <taxon>Ixodes</taxon>
    </lineage>
</organism>
<comment type="caution">
    <text evidence="1">The sequence shown here is derived from an EMBL/GenBank/DDBJ whole genome shotgun (WGS) entry which is preliminary data.</text>
</comment>
<accession>A0AC60Q046</accession>
<protein>
    <submittedName>
        <fullName evidence="1">Uncharacterized protein</fullName>
    </submittedName>
</protein>
<evidence type="ECO:0000313" key="2">
    <source>
        <dbReference type="Proteomes" id="UP000805193"/>
    </source>
</evidence>
<evidence type="ECO:0000313" key="1">
    <source>
        <dbReference type="EMBL" id="KAG0426241.1"/>
    </source>
</evidence>